<keyword evidence="1" id="KW-0255">Endonuclease</keyword>
<dbReference type="EMBL" id="BAAARW010000008">
    <property type="protein sequence ID" value="GAA2412419.1"/>
    <property type="molecule type" value="Genomic_DNA"/>
</dbReference>
<dbReference type="PANTHER" id="PTHR46018:SF2">
    <property type="entry name" value="ZINC PHOSPHODIESTERASE ELAC PROTEIN 1"/>
    <property type="match status" value="1"/>
</dbReference>
<dbReference type="InterPro" id="IPR036866">
    <property type="entry name" value="RibonucZ/Hydroxyglut_hydro"/>
</dbReference>
<dbReference type="RefSeq" id="WP_344588659.1">
    <property type="nucleotide sequence ID" value="NZ_BAAARW010000008.1"/>
</dbReference>
<dbReference type="InterPro" id="IPR001279">
    <property type="entry name" value="Metallo-B-lactamas"/>
</dbReference>
<evidence type="ECO:0000256" key="2">
    <source>
        <dbReference type="ARBA" id="ARBA00022801"/>
    </source>
</evidence>
<reference evidence="5" key="1">
    <citation type="journal article" date="2019" name="Int. J. Syst. Evol. Microbiol.">
        <title>The Global Catalogue of Microorganisms (GCM) 10K type strain sequencing project: providing services to taxonomists for standard genome sequencing and annotation.</title>
        <authorList>
            <consortium name="The Broad Institute Genomics Platform"/>
            <consortium name="The Broad Institute Genome Sequencing Center for Infectious Disease"/>
            <person name="Wu L."/>
            <person name="Ma J."/>
        </authorList>
    </citation>
    <scope>NUCLEOTIDE SEQUENCE [LARGE SCALE GENOMIC DNA]</scope>
    <source>
        <strain evidence="5">JCM 3325</strain>
    </source>
</reference>
<comment type="caution">
    <text evidence="4">The sequence shown here is derived from an EMBL/GenBank/DDBJ whole genome shotgun (WGS) entry which is preliminary data.</text>
</comment>
<keyword evidence="5" id="KW-1185">Reference proteome</keyword>
<evidence type="ECO:0000313" key="4">
    <source>
        <dbReference type="EMBL" id="GAA2412419.1"/>
    </source>
</evidence>
<accession>A0ABP5VUX8</accession>
<dbReference type="Gene3D" id="3.60.15.10">
    <property type="entry name" value="Ribonuclease Z/Hydroxyacylglutathione hydrolase-like"/>
    <property type="match status" value="1"/>
</dbReference>
<dbReference type="Proteomes" id="UP001501231">
    <property type="component" value="Unassembled WGS sequence"/>
</dbReference>
<protein>
    <recommendedName>
        <fullName evidence="3">Metallo-beta-lactamase domain-containing protein</fullName>
    </recommendedName>
</protein>
<dbReference type="SUPFAM" id="SSF56281">
    <property type="entry name" value="Metallo-hydrolase/oxidoreductase"/>
    <property type="match status" value="1"/>
</dbReference>
<sequence length="279" mass="28940">MTTVTLTGTGVPYPAPGRAGAGTLVRSGDTVLQFDAGRATTLHLAEAGVLPHALTAVLVTHVRSDHVSDLPDLAMTRWIQREVFPAGPLTVLAPAGGAALFVDGMLGPYAADIAVRTEHVQPSPPEVTLHAFAVPDRPEVVWRSDGGLVTVTAVGVRHEPVKEAVAYRVDTPDGAVVISGDTRVCPEVEALCHGADLLVHEACRAAALAEAVRGTVFATIFDYHADTVALGAMAERAGVPHTVLTHLIPAPGKAEEEAEFAADLREGAIAAGSPWDGIC</sequence>
<dbReference type="PANTHER" id="PTHR46018">
    <property type="entry name" value="ZINC PHOSPHODIESTERASE ELAC PROTEIN 1"/>
    <property type="match status" value="1"/>
</dbReference>
<organism evidence="4 5">
    <name type="scientific">Actinomadura vinacea</name>
    <dbReference type="NCBI Taxonomy" id="115336"/>
    <lineage>
        <taxon>Bacteria</taxon>
        <taxon>Bacillati</taxon>
        <taxon>Actinomycetota</taxon>
        <taxon>Actinomycetes</taxon>
        <taxon>Streptosporangiales</taxon>
        <taxon>Thermomonosporaceae</taxon>
        <taxon>Actinomadura</taxon>
    </lineage>
</organism>
<proteinExistence type="predicted"/>
<evidence type="ECO:0000256" key="1">
    <source>
        <dbReference type="ARBA" id="ARBA00022759"/>
    </source>
</evidence>
<evidence type="ECO:0000313" key="5">
    <source>
        <dbReference type="Proteomes" id="UP001501231"/>
    </source>
</evidence>
<keyword evidence="1" id="KW-0540">Nuclease</keyword>
<dbReference type="InterPro" id="IPR044094">
    <property type="entry name" value="AtsA-like_MBL-fold"/>
</dbReference>
<gene>
    <name evidence="4" type="ORF">GCM10010191_22300</name>
</gene>
<dbReference type="CDD" id="cd07719">
    <property type="entry name" value="arylsulfatase_AtsA-like_MBL-fold"/>
    <property type="match status" value="1"/>
</dbReference>
<feature type="domain" description="Metallo-beta-lactamase" evidence="3">
    <location>
        <begin position="51"/>
        <end position="246"/>
    </location>
</feature>
<evidence type="ECO:0000259" key="3">
    <source>
        <dbReference type="Pfam" id="PF12706"/>
    </source>
</evidence>
<name>A0ABP5VUX8_9ACTN</name>
<keyword evidence="2" id="KW-0378">Hydrolase</keyword>
<dbReference type="Pfam" id="PF12706">
    <property type="entry name" value="Lactamase_B_2"/>
    <property type="match status" value="1"/>
</dbReference>